<gene>
    <name evidence="4" type="ORF">AVEN_162303_1</name>
    <name evidence="2" type="ORF">AVEN_192629_1</name>
    <name evidence="3" type="ORF">AVEN_237001_1</name>
    <name evidence="1" type="ORF">AVEN_2805_1</name>
</gene>
<proteinExistence type="predicted"/>
<dbReference type="AlphaFoldDB" id="A0A4Y1ZJJ7"/>
<dbReference type="EMBL" id="BGPR01150308">
    <property type="protein sequence ID" value="GBL53274.1"/>
    <property type="molecule type" value="Genomic_DNA"/>
</dbReference>
<evidence type="ECO:0000313" key="4">
    <source>
        <dbReference type="EMBL" id="GBL53274.1"/>
    </source>
</evidence>
<dbReference type="EMBL" id="BGPR01150280">
    <property type="protein sequence ID" value="GBL53088.1"/>
    <property type="molecule type" value="Genomic_DNA"/>
</dbReference>
<name>A0A4Y1ZJJ7_ARAVE</name>
<evidence type="ECO:0000313" key="5">
    <source>
        <dbReference type="Proteomes" id="UP000499080"/>
    </source>
</evidence>
<dbReference type="Proteomes" id="UP000499080">
    <property type="component" value="Unassembled WGS sequence"/>
</dbReference>
<dbReference type="EMBL" id="BGPR01150278">
    <property type="protein sequence ID" value="GBL53071.1"/>
    <property type="molecule type" value="Genomic_DNA"/>
</dbReference>
<evidence type="ECO:0000313" key="3">
    <source>
        <dbReference type="EMBL" id="GBL53088.1"/>
    </source>
</evidence>
<keyword evidence="5" id="KW-1185">Reference proteome</keyword>
<organism evidence="4 5">
    <name type="scientific">Araneus ventricosus</name>
    <name type="common">Orbweaver spider</name>
    <name type="synonym">Epeira ventricosa</name>
    <dbReference type="NCBI Taxonomy" id="182803"/>
    <lineage>
        <taxon>Eukaryota</taxon>
        <taxon>Metazoa</taxon>
        <taxon>Ecdysozoa</taxon>
        <taxon>Arthropoda</taxon>
        <taxon>Chelicerata</taxon>
        <taxon>Arachnida</taxon>
        <taxon>Araneae</taxon>
        <taxon>Araneomorphae</taxon>
        <taxon>Entelegynae</taxon>
        <taxon>Araneoidea</taxon>
        <taxon>Araneidae</taxon>
        <taxon>Araneus</taxon>
    </lineage>
</organism>
<evidence type="ECO:0000313" key="1">
    <source>
        <dbReference type="EMBL" id="GBL53029.1"/>
    </source>
</evidence>
<comment type="caution">
    <text evidence="4">The sequence shown here is derived from an EMBL/GenBank/DDBJ whole genome shotgun (WGS) entry which is preliminary data.</text>
</comment>
<accession>A0A4Y1ZJJ7</accession>
<protein>
    <submittedName>
        <fullName evidence="4">Uncharacterized protein</fullName>
    </submittedName>
</protein>
<evidence type="ECO:0000313" key="2">
    <source>
        <dbReference type="EMBL" id="GBL53071.1"/>
    </source>
</evidence>
<dbReference type="EMBL" id="BGPR01150275">
    <property type="protein sequence ID" value="GBL53029.1"/>
    <property type="molecule type" value="Genomic_DNA"/>
</dbReference>
<sequence>MECRRGSLEALWFANLILQFRRKDELQSSTSQRELRIPLPINHRVLVSTPEKFVNSSRRTGNPVHTCDPSARERFARAFAFLRLNVLCCSMTLRPVFSYKKRNGFQKRSGAFEVYVTCA</sequence>
<reference evidence="4 5" key="1">
    <citation type="journal article" date="2019" name="Sci. Rep.">
        <title>Orb-weaving spider Araneus ventricosus genome elucidates the spidroin gene catalogue.</title>
        <authorList>
            <person name="Kono N."/>
            <person name="Nakamura H."/>
            <person name="Ohtoshi R."/>
            <person name="Moran D.A.P."/>
            <person name="Shinohara A."/>
            <person name="Yoshida Y."/>
            <person name="Fujiwara M."/>
            <person name="Mori M."/>
            <person name="Tomita M."/>
            <person name="Arakawa K."/>
        </authorList>
    </citation>
    <scope>NUCLEOTIDE SEQUENCE [LARGE SCALE GENOMIC DNA]</scope>
</reference>